<dbReference type="EMBL" id="CP000724">
    <property type="protein sequence ID" value="ABR49051.1"/>
    <property type="molecule type" value="Genomic_DNA"/>
</dbReference>
<dbReference type="AlphaFoldDB" id="A6TS83"/>
<dbReference type="InterPro" id="IPR005370">
    <property type="entry name" value="UPF0180"/>
</dbReference>
<dbReference type="OrthoDB" id="1955201at2"/>
<accession>A6TS83</accession>
<sequence length="87" mass="9737">MGTKRIAVQEGLHEEAKLLRVNGYEVTTVDNATEPIDVIVYSNKNTNYLAHNTTGKLGIESYNKFVKMINVEEVGREGLISVIEEIQ</sequence>
<dbReference type="HOGENOM" id="CLU_2476497_0_0_9"/>
<dbReference type="RefSeq" id="WP_012064019.1">
    <property type="nucleotide sequence ID" value="NC_009633.1"/>
</dbReference>
<protein>
    <submittedName>
        <fullName evidence="1">Uncharacterized protein</fullName>
    </submittedName>
</protein>
<keyword evidence="2" id="KW-1185">Reference proteome</keyword>
<organism evidence="1 2">
    <name type="scientific">Alkaliphilus metalliredigens (strain QYMF)</name>
    <dbReference type="NCBI Taxonomy" id="293826"/>
    <lineage>
        <taxon>Bacteria</taxon>
        <taxon>Bacillati</taxon>
        <taxon>Bacillota</taxon>
        <taxon>Clostridia</taxon>
        <taxon>Peptostreptococcales</taxon>
        <taxon>Natronincolaceae</taxon>
        <taxon>Alkaliphilus</taxon>
    </lineage>
</organism>
<gene>
    <name evidence="1" type="ordered locus">Amet_2901</name>
</gene>
<evidence type="ECO:0000313" key="2">
    <source>
        <dbReference type="Proteomes" id="UP000001572"/>
    </source>
</evidence>
<dbReference type="Proteomes" id="UP000001572">
    <property type="component" value="Chromosome"/>
</dbReference>
<dbReference type="Pfam" id="PF03698">
    <property type="entry name" value="UPF0180"/>
    <property type="match status" value="1"/>
</dbReference>
<dbReference type="STRING" id="293826.Amet_2901"/>
<name>A6TS83_ALKMQ</name>
<reference evidence="2" key="1">
    <citation type="journal article" date="2016" name="Genome Announc.">
        <title>Complete genome sequence of Alkaliphilus metalliredigens strain QYMF, an alkaliphilic and metal-reducing bacterium isolated from borax-contaminated leachate ponds.</title>
        <authorList>
            <person name="Hwang C."/>
            <person name="Copeland A."/>
            <person name="Lucas S."/>
            <person name="Lapidus A."/>
            <person name="Barry K."/>
            <person name="Detter J.C."/>
            <person name="Glavina Del Rio T."/>
            <person name="Hammon N."/>
            <person name="Israni S."/>
            <person name="Dalin E."/>
            <person name="Tice H."/>
            <person name="Pitluck S."/>
            <person name="Chertkov O."/>
            <person name="Brettin T."/>
            <person name="Bruce D."/>
            <person name="Han C."/>
            <person name="Schmutz J."/>
            <person name="Larimer F."/>
            <person name="Land M.L."/>
            <person name="Hauser L."/>
            <person name="Kyrpides N."/>
            <person name="Mikhailova N."/>
            <person name="Ye Q."/>
            <person name="Zhou J."/>
            <person name="Richardson P."/>
            <person name="Fields M.W."/>
        </authorList>
    </citation>
    <scope>NUCLEOTIDE SEQUENCE [LARGE SCALE GENOMIC DNA]</scope>
    <source>
        <strain evidence="2">QYMF</strain>
    </source>
</reference>
<proteinExistence type="predicted"/>
<dbReference type="KEGG" id="amt:Amet_2901"/>
<evidence type="ECO:0000313" key="1">
    <source>
        <dbReference type="EMBL" id="ABR49051.1"/>
    </source>
</evidence>